<protein>
    <submittedName>
        <fullName evidence="2">Uncharacterized protein</fullName>
    </submittedName>
</protein>
<comment type="caution">
    <text evidence="2">The sequence shown here is derived from an EMBL/GenBank/DDBJ whole genome shotgun (WGS) entry which is preliminary data.</text>
</comment>
<dbReference type="OrthoDB" id="3541491at2"/>
<keyword evidence="1" id="KW-0812">Transmembrane</keyword>
<name>A0A438M9K1_9ACTN</name>
<feature type="transmembrane region" description="Helical" evidence="1">
    <location>
        <begin position="230"/>
        <end position="250"/>
    </location>
</feature>
<dbReference type="AlphaFoldDB" id="A0A438M9K1"/>
<feature type="transmembrane region" description="Helical" evidence="1">
    <location>
        <begin position="411"/>
        <end position="429"/>
    </location>
</feature>
<feature type="transmembrane region" description="Helical" evidence="1">
    <location>
        <begin position="436"/>
        <end position="454"/>
    </location>
</feature>
<organism evidence="2 3">
    <name type="scientific">Nonomuraea polychroma</name>
    <dbReference type="NCBI Taxonomy" id="46176"/>
    <lineage>
        <taxon>Bacteria</taxon>
        <taxon>Bacillati</taxon>
        <taxon>Actinomycetota</taxon>
        <taxon>Actinomycetes</taxon>
        <taxon>Streptosporangiales</taxon>
        <taxon>Streptosporangiaceae</taxon>
        <taxon>Nonomuraea</taxon>
    </lineage>
</organism>
<keyword evidence="3" id="KW-1185">Reference proteome</keyword>
<dbReference type="RefSeq" id="WP_127934447.1">
    <property type="nucleotide sequence ID" value="NZ_SAUN01000001.1"/>
</dbReference>
<evidence type="ECO:0000313" key="3">
    <source>
        <dbReference type="Proteomes" id="UP000284824"/>
    </source>
</evidence>
<feature type="transmembrane region" description="Helical" evidence="1">
    <location>
        <begin position="91"/>
        <end position="108"/>
    </location>
</feature>
<accession>A0A438M9K1</accession>
<feature type="transmembrane region" description="Helical" evidence="1">
    <location>
        <begin position="281"/>
        <end position="303"/>
    </location>
</feature>
<evidence type="ECO:0000313" key="2">
    <source>
        <dbReference type="EMBL" id="RVX42357.1"/>
    </source>
</evidence>
<dbReference type="EMBL" id="SAUN01000001">
    <property type="protein sequence ID" value="RVX42357.1"/>
    <property type="molecule type" value="Genomic_DNA"/>
</dbReference>
<reference evidence="2 3" key="1">
    <citation type="submission" date="2019-01" db="EMBL/GenBank/DDBJ databases">
        <title>Sequencing the genomes of 1000 actinobacteria strains.</title>
        <authorList>
            <person name="Klenk H.-P."/>
        </authorList>
    </citation>
    <scope>NUCLEOTIDE SEQUENCE [LARGE SCALE GENOMIC DNA]</scope>
    <source>
        <strain evidence="2 3">DSM 43925</strain>
    </source>
</reference>
<feature type="transmembrane region" description="Helical" evidence="1">
    <location>
        <begin position="114"/>
        <end position="134"/>
    </location>
</feature>
<gene>
    <name evidence="2" type="ORF">EDD27_4981</name>
</gene>
<feature type="transmembrane region" description="Helical" evidence="1">
    <location>
        <begin position="141"/>
        <end position="163"/>
    </location>
</feature>
<keyword evidence="1" id="KW-0472">Membrane</keyword>
<sequence length="755" mass="83237">MRRYRFGRIAAFAAVAYLVVILALGVVASATGRIGLVWWPVMREEPLERLTLSWWILLLLGLVAAVQSWAYWQVLRGRVRGESPAADRRVALLRGTLYVSVAFAPVAPLLPWTWWLSGAFYLLYATTVVLYFLVLRGARWLRLAVLCGGMLSVLSWIADTVWFSLDTPGWLSEFTRWHDVTWAAWMVPLLVAQARDPRWSRTTVGMGALSLAMVLLQPSAIMSISSLDEVAIELLIYSLLSAFNVFGLVWQARSAHDLASPPQPASPPPARFSARRWPLPVVAIVPPLLPAAVNLTQGMPFWLGPRGALGRFIREDGSVPMSIAWVAVDLLVGVGAPAVLILIAVLRRTDRFLRVTKLTLIITAAVGVVSVLTTAPGEWALPGPGNQVPIYPDDLFVENGEIVLGGGISPLWYSTALLASALVLMALYAPAPAQRLRHHVLVGGLATAVTLAFLPTSDQARGPVTTAADCEPPEHWETGEPEELTLSPEQKFVCGIRQNRMFSFAATTPDQVLLAHGRRLCGVYTRNDPLELGELAREGLSREALTAPLADICPSAAATAKKAQEADDQEFEAWEADAQRMCDSTPHHRPRITPAKAIRIKEPQWTDHGLLEVYEETGDDYDPADMTLLRKAQDNGLVAARPGHLFVRAHSDFRLCVTLETYTRRPPVETTGWDQVVEVGYESPTGQIVLADMLSGTELPDLSLNGRKGHYRIRVHYDSFAWKGEQGKGQRLLIMAFPAKGDKVITYHQPVERRR</sequence>
<dbReference type="Proteomes" id="UP000284824">
    <property type="component" value="Unassembled WGS sequence"/>
</dbReference>
<feature type="transmembrane region" description="Helical" evidence="1">
    <location>
        <begin position="358"/>
        <end position="375"/>
    </location>
</feature>
<keyword evidence="1" id="KW-1133">Transmembrane helix</keyword>
<evidence type="ECO:0000256" key="1">
    <source>
        <dbReference type="SAM" id="Phobius"/>
    </source>
</evidence>
<feature type="transmembrane region" description="Helical" evidence="1">
    <location>
        <begin position="323"/>
        <end position="346"/>
    </location>
</feature>
<feature type="transmembrane region" description="Helical" evidence="1">
    <location>
        <begin position="52"/>
        <end position="71"/>
    </location>
</feature>
<proteinExistence type="predicted"/>